<name>A0ABW9ZU57_9BACT</name>
<feature type="domain" description="NIPSNAP" evidence="2">
    <location>
        <begin position="158"/>
        <end position="261"/>
    </location>
</feature>
<proteinExistence type="predicted"/>
<accession>A0ABW9ZU57</accession>
<gene>
    <name evidence="3" type="ORF">GWC95_12105</name>
</gene>
<evidence type="ECO:0000259" key="2">
    <source>
        <dbReference type="Pfam" id="PF07978"/>
    </source>
</evidence>
<sequence length="263" mass="30083">MIQKTRIALAFLSLLLSSAIFANEKTAPDNRSYYEIKLFRVASNEQVAQVENFLKDDFIPALHRAGIGKTGVYHPIGNDTAVDKRVYLFIPLRSLEDLNMIEELTMTDAKLKGANAFLDAAFNAPTFVRTESMVLKAFPMMPTYNIPSLSGNKTERVYELRSYESATQRLYRQKVKMFNAGGEIALFKRLNFNAVFYGEVIAGSRMPNLMYMTSFNNKADRDEHWKKFGEDPEWMKLKVVPEYLNTVSRNETILLNPAEFSEL</sequence>
<dbReference type="Proteomes" id="UP000753802">
    <property type="component" value="Unassembled WGS sequence"/>
</dbReference>
<dbReference type="InterPro" id="IPR011008">
    <property type="entry name" value="Dimeric_a/b-barrel"/>
</dbReference>
<reference evidence="3 4" key="1">
    <citation type="submission" date="2020-01" db="EMBL/GenBank/DDBJ databases">
        <title>Genome analysis.</title>
        <authorList>
            <person name="Wu S."/>
            <person name="Wang G."/>
        </authorList>
    </citation>
    <scope>NUCLEOTIDE SEQUENCE [LARGE SCALE GENOMIC DNA]</scope>
    <source>
        <strain evidence="3 4">SYL130</strain>
    </source>
</reference>
<dbReference type="InterPro" id="IPR012577">
    <property type="entry name" value="NIPSNAP"/>
</dbReference>
<comment type="caution">
    <text evidence="3">The sequence shown here is derived from an EMBL/GenBank/DDBJ whole genome shotgun (WGS) entry which is preliminary data.</text>
</comment>
<feature type="chain" id="PRO_5046521263" evidence="1">
    <location>
        <begin position="23"/>
        <end position="263"/>
    </location>
</feature>
<dbReference type="RefSeq" id="WP_161818987.1">
    <property type="nucleotide sequence ID" value="NZ_JAACJS010000015.1"/>
</dbReference>
<dbReference type="Pfam" id="PF07978">
    <property type="entry name" value="NIPSNAP"/>
    <property type="match status" value="1"/>
</dbReference>
<dbReference type="EMBL" id="JAACJS010000015">
    <property type="protein sequence ID" value="NCI50671.1"/>
    <property type="molecule type" value="Genomic_DNA"/>
</dbReference>
<evidence type="ECO:0000256" key="1">
    <source>
        <dbReference type="SAM" id="SignalP"/>
    </source>
</evidence>
<dbReference type="Gene3D" id="3.30.70.100">
    <property type="match status" value="1"/>
</dbReference>
<dbReference type="SUPFAM" id="SSF54909">
    <property type="entry name" value="Dimeric alpha+beta barrel"/>
    <property type="match status" value="1"/>
</dbReference>
<keyword evidence="4" id="KW-1185">Reference proteome</keyword>
<keyword evidence="1" id="KW-0732">Signal</keyword>
<protein>
    <submittedName>
        <fullName evidence="3">NIPSNAP family containing protein</fullName>
    </submittedName>
</protein>
<feature type="signal peptide" evidence="1">
    <location>
        <begin position="1"/>
        <end position="22"/>
    </location>
</feature>
<evidence type="ECO:0000313" key="3">
    <source>
        <dbReference type="EMBL" id="NCI50671.1"/>
    </source>
</evidence>
<evidence type="ECO:0000313" key="4">
    <source>
        <dbReference type="Proteomes" id="UP000753802"/>
    </source>
</evidence>
<organism evidence="3 4">
    <name type="scientific">Sediminibacterium roseum</name>
    <dbReference type="NCBI Taxonomy" id="1978412"/>
    <lineage>
        <taxon>Bacteria</taxon>
        <taxon>Pseudomonadati</taxon>
        <taxon>Bacteroidota</taxon>
        <taxon>Chitinophagia</taxon>
        <taxon>Chitinophagales</taxon>
        <taxon>Chitinophagaceae</taxon>
        <taxon>Sediminibacterium</taxon>
    </lineage>
</organism>